<dbReference type="RefSeq" id="YP_009415184.1">
    <property type="nucleotide sequence ID" value="NC_035636.1"/>
</dbReference>
<dbReference type="EMBL" id="KY792993">
    <property type="protein sequence ID" value="ASL69829.1"/>
    <property type="molecule type" value="Genomic_DNA"/>
</dbReference>
<geneLocation type="mitochondrion" evidence="1"/>
<evidence type="ECO:0000313" key="1">
    <source>
        <dbReference type="EMBL" id="ASL69829.1"/>
    </source>
</evidence>
<gene>
    <name evidence="1" type="primary">orf143</name>
</gene>
<dbReference type="AlphaFoldDB" id="A0A221C913"/>
<proteinExistence type="predicted"/>
<dbReference type="GeneID" id="33901383"/>
<keyword evidence="1" id="KW-0496">Mitochondrion</keyword>
<reference evidence="1" key="1">
    <citation type="submission" date="2017-03" db="EMBL/GenBank/DDBJ databases">
        <authorList>
            <person name="Afonso C.L."/>
            <person name="Miller P.J."/>
            <person name="Scott M.A."/>
            <person name="Spackman E."/>
            <person name="Goraichik I."/>
            <person name="Dimitrov K.M."/>
            <person name="Suarez D.L."/>
            <person name="Swayne D.E."/>
        </authorList>
    </citation>
    <scope>NUCLEOTIDE SEQUENCE</scope>
</reference>
<name>A0A221C913_9PLEO</name>
<accession>A0A221C913</accession>
<organism evidence="1">
    <name type="scientific">Pseudopithomyces chartarum</name>
    <dbReference type="NCBI Taxonomy" id="1892770"/>
    <lineage>
        <taxon>Eukaryota</taxon>
        <taxon>Fungi</taxon>
        <taxon>Dikarya</taxon>
        <taxon>Ascomycota</taxon>
        <taxon>Pezizomycotina</taxon>
        <taxon>Dothideomycetes</taxon>
        <taxon>Pleosporomycetidae</taxon>
        <taxon>Pleosporales</taxon>
        <taxon>Massarineae</taxon>
        <taxon>Didymosphaeriaceae</taxon>
        <taxon>Pseudopithomyces</taxon>
    </lineage>
</organism>
<protein>
    <submittedName>
        <fullName evidence="1">Uncharacterized protein</fullName>
    </submittedName>
</protein>
<sequence>MKLLSDSLVTIYDRYIQQVLASYVMNREASQILNSIPKYNDQYRFAATYRDIYISGLTLDSLSLLKMYMSEQQLQTYNVAKDTMKYCGSDFMNMYLKKMQASRSINDNHSTLMSEVRLLLLNKPFGRYFQLEKVHHFTILTFS</sequence>